<protein>
    <submittedName>
        <fullName evidence="2">Uncharacterized protein</fullName>
    </submittedName>
</protein>
<dbReference type="EMBL" id="LHXV01000088">
    <property type="protein sequence ID" value="KXA99448.1"/>
    <property type="molecule type" value="Genomic_DNA"/>
</dbReference>
<evidence type="ECO:0000313" key="2">
    <source>
        <dbReference type="EMBL" id="KXA99448.1"/>
    </source>
</evidence>
<comment type="caution">
    <text evidence="2">The sequence shown here is derived from an EMBL/GenBank/DDBJ whole genome shotgun (WGS) entry which is preliminary data.</text>
</comment>
<gene>
    <name evidence="2" type="ORF">AKJ41_05430</name>
</gene>
<keyword evidence="3" id="KW-1185">Reference proteome</keyword>
<sequence>MSSEAEGKIKERRRRNREALHILPGDICGTGDLLKVARTEAKKRYGWESVRMLEWIGRPPDGSYVVLVEPKSLPDDVVGEPVGKAGAQGEDGVADVPARDVAGPRQKEGEKSG</sequence>
<name>A0A133UZ27_9EURY</name>
<dbReference type="Proteomes" id="UP000070344">
    <property type="component" value="Unassembled WGS sequence"/>
</dbReference>
<accession>A0A133UZ27</accession>
<dbReference type="AlphaFoldDB" id="A0A133UZ27"/>
<reference evidence="2 3" key="1">
    <citation type="journal article" date="2016" name="Sci. Rep.">
        <title>Metabolic traits of an uncultured archaeal lineage -MSBL1- from brine pools of the Red Sea.</title>
        <authorList>
            <person name="Mwirichia R."/>
            <person name="Alam I."/>
            <person name="Rashid M."/>
            <person name="Vinu M."/>
            <person name="Ba-Alawi W."/>
            <person name="Anthony Kamau A."/>
            <person name="Kamanda Ngugi D."/>
            <person name="Goker M."/>
            <person name="Klenk H.P."/>
            <person name="Bajic V."/>
            <person name="Stingl U."/>
        </authorList>
    </citation>
    <scope>NUCLEOTIDE SEQUENCE [LARGE SCALE GENOMIC DNA]</scope>
    <source>
        <strain evidence="2">SCGC-AAA259O05</strain>
    </source>
</reference>
<proteinExistence type="predicted"/>
<feature type="region of interest" description="Disordered" evidence="1">
    <location>
        <begin position="75"/>
        <end position="113"/>
    </location>
</feature>
<organism evidence="2 3">
    <name type="scientific">candidate division MSBL1 archaeon SCGC-AAA259O05</name>
    <dbReference type="NCBI Taxonomy" id="1698271"/>
    <lineage>
        <taxon>Archaea</taxon>
        <taxon>Methanobacteriati</taxon>
        <taxon>Methanobacteriota</taxon>
        <taxon>candidate division MSBL1</taxon>
    </lineage>
</organism>
<evidence type="ECO:0000313" key="3">
    <source>
        <dbReference type="Proteomes" id="UP000070344"/>
    </source>
</evidence>
<evidence type="ECO:0000256" key="1">
    <source>
        <dbReference type="SAM" id="MobiDB-lite"/>
    </source>
</evidence>